<organism evidence="1 2">
    <name type="scientific">Dichomitus squalens</name>
    <dbReference type="NCBI Taxonomy" id="114155"/>
    <lineage>
        <taxon>Eukaryota</taxon>
        <taxon>Fungi</taxon>
        <taxon>Dikarya</taxon>
        <taxon>Basidiomycota</taxon>
        <taxon>Agaricomycotina</taxon>
        <taxon>Agaricomycetes</taxon>
        <taxon>Polyporales</taxon>
        <taxon>Polyporaceae</taxon>
        <taxon>Dichomitus</taxon>
    </lineage>
</organism>
<dbReference type="Proteomes" id="UP000292082">
    <property type="component" value="Unassembled WGS sequence"/>
</dbReference>
<sequence>QLGRRCHITDCMPCPPTSAAVAENEFDPEIQPDCAWKKCKRCTAAHTCCSCR</sequence>
<accession>A0A4Q9QC18</accession>
<proteinExistence type="predicted"/>
<name>A0A4Q9QC18_9APHY</name>
<dbReference type="EMBL" id="ML145085">
    <property type="protein sequence ID" value="TBU64830.1"/>
    <property type="molecule type" value="Genomic_DNA"/>
</dbReference>
<gene>
    <name evidence="1" type="ORF">BD310DRAFT_913468</name>
</gene>
<evidence type="ECO:0000313" key="2">
    <source>
        <dbReference type="Proteomes" id="UP000292082"/>
    </source>
</evidence>
<protein>
    <submittedName>
        <fullName evidence="1">Uncharacterized protein</fullName>
    </submittedName>
</protein>
<dbReference type="AlphaFoldDB" id="A0A4Q9QC18"/>
<keyword evidence="2" id="KW-1185">Reference proteome</keyword>
<evidence type="ECO:0000313" key="1">
    <source>
        <dbReference type="EMBL" id="TBU64830.1"/>
    </source>
</evidence>
<reference evidence="1 2" key="1">
    <citation type="submission" date="2019-01" db="EMBL/GenBank/DDBJ databases">
        <title>Draft genome sequences of three monokaryotic isolates of the white-rot basidiomycete fungus Dichomitus squalens.</title>
        <authorList>
            <consortium name="DOE Joint Genome Institute"/>
            <person name="Lopez S.C."/>
            <person name="Andreopoulos B."/>
            <person name="Pangilinan J."/>
            <person name="Lipzen A."/>
            <person name="Riley R."/>
            <person name="Ahrendt S."/>
            <person name="Ng V."/>
            <person name="Barry K."/>
            <person name="Daum C."/>
            <person name="Grigoriev I.V."/>
            <person name="Hilden K.S."/>
            <person name="Makela M.R."/>
            <person name="de Vries R.P."/>
        </authorList>
    </citation>
    <scope>NUCLEOTIDE SEQUENCE [LARGE SCALE GENOMIC DNA]</scope>
    <source>
        <strain evidence="1 2">CBS 464.89</strain>
    </source>
</reference>
<feature type="non-terminal residue" evidence="1">
    <location>
        <position position="1"/>
    </location>
</feature>